<dbReference type="InterPro" id="IPR004107">
    <property type="entry name" value="Integrase_SAM-like_N"/>
</dbReference>
<keyword evidence="5 9" id="KW-0229">DNA integration</keyword>
<evidence type="ECO:0000256" key="1">
    <source>
        <dbReference type="ARBA" id="ARBA00004496"/>
    </source>
</evidence>
<proteinExistence type="inferred from homology"/>
<keyword evidence="6 9" id="KW-0238">DNA-binding</keyword>
<dbReference type="PROSITE" id="PS51898">
    <property type="entry name" value="TYR_RECOMBINASE"/>
    <property type="match status" value="1"/>
</dbReference>
<dbReference type="Gene3D" id="1.10.150.130">
    <property type="match status" value="1"/>
</dbReference>
<keyword evidence="13" id="KW-1185">Reference proteome</keyword>
<keyword evidence="2 9" id="KW-0963">Cytoplasm</keyword>
<feature type="domain" description="Tyr recombinase" evidence="10">
    <location>
        <begin position="111"/>
        <end position="291"/>
    </location>
</feature>
<keyword evidence="3 9" id="KW-0132">Cell division</keyword>
<dbReference type="Proteomes" id="UP000317835">
    <property type="component" value="Chromosome"/>
</dbReference>
<dbReference type="InterPro" id="IPR010998">
    <property type="entry name" value="Integrase_recombinase_N"/>
</dbReference>
<dbReference type="InterPro" id="IPR023009">
    <property type="entry name" value="Tyrosine_recombinase_XerC/XerD"/>
</dbReference>
<dbReference type="InterPro" id="IPR002104">
    <property type="entry name" value="Integrase_catalytic"/>
</dbReference>
<evidence type="ECO:0000259" key="11">
    <source>
        <dbReference type="PROSITE" id="PS51900"/>
    </source>
</evidence>
<protein>
    <recommendedName>
        <fullName evidence="9">Tyrosine recombinase XerC</fullName>
    </recommendedName>
</protein>
<comment type="function">
    <text evidence="9">Site-specific tyrosine recombinase, which acts by catalyzing the cutting and rejoining of the recombining DNA molecules. The XerC-XerD complex is essential to convert dimers of the bacterial chromosome into monomers to permit their segregation at cell division. It also contributes to the segregational stability of plasmids.</text>
</comment>
<dbReference type="KEGG" id="tpla:ElP_10920"/>
<evidence type="ECO:0000256" key="8">
    <source>
        <dbReference type="ARBA" id="ARBA00023306"/>
    </source>
</evidence>
<feature type="active site" description="O-(3'-phospho-DNA)-tyrosine intermediate" evidence="9">
    <location>
        <position position="278"/>
    </location>
</feature>
<dbReference type="GO" id="GO:0006313">
    <property type="term" value="P:DNA transposition"/>
    <property type="evidence" value="ECO:0007669"/>
    <property type="project" value="UniProtKB-UniRule"/>
</dbReference>
<comment type="subcellular location">
    <subcellularLocation>
        <location evidence="1 9">Cytoplasm</location>
    </subcellularLocation>
</comment>
<dbReference type="RefSeq" id="WP_145267643.1">
    <property type="nucleotide sequence ID" value="NZ_CP036426.1"/>
</dbReference>
<evidence type="ECO:0000259" key="10">
    <source>
        <dbReference type="PROSITE" id="PS51898"/>
    </source>
</evidence>
<dbReference type="CDD" id="cd00798">
    <property type="entry name" value="INT_XerDC_C"/>
    <property type="match status" value="1"/>
</dbReference>
<accession>A0A518GXD8</accession>
<dbReference type="Pfam" id="PF00589">
    <property type="entry name" value="Phage_integrase"/>
    <property type="match status" value="1"/>
</dbReference>
<dbReference type="OrthoDB" id="9801717at2"/>
<feature type="domain" description="Core-binding (CB)" evidence="11">
    <location>
        <begin position="1"/>
        <end position="90"/>
    </location>
</feature>
<dbReference type="InterPro" id="IPR011010">
    <property type="entry name" value="DNA_brk_join_enz"/>
</dbReference>
<keyword evidence="4 9" id="KW-0159">Chromosome partition</keyword>
<feature type="active site" evidence="9">
    <location>
        <position position="243"/>
    </location>
</feature>
<dbReference type="GO" id="GO:0005737">
    <property type="term" value="C:cytoplasm"/>
    <property type="evidence" value="ECO:0007669"/>
    <property type="project" value="UniProtKB-SubCell"/>
</dbReference>
<dbReference type="GO" id="GO:0051301">
    <property type="term" value="P:cell division"/>
    <property type="evidence" value="ECO:0007669"/>
    <property type="project" value="UniProtKB-KW"/>
</dbReference>
<evidence type="ECO:0000256" key="6">
    <source>
        <dbReference type="ARBA" id="ARBA00023125"/>
    </source>
</evidence>
<dbReference type="GO" id="GO:0007059">
    <property type="term" value="P:chromosome segregation"/>
    <property type="evidence" value="ECO:0007669"/>
    <property type="project" value="UniProtKB-UniRule"/>
</dbReference>
<dbReference type="SUPFAM" id="SSF56349">
    <property type="entry name" value="DNA breaking-rejoining enzymes"/>
    <property type="match status" value="1"/>
</dbReference>
<evidence type="ECO:0000256" key="7">
    <source>
        <dbReference type="ARBA" id="ARBA00023172"/>
    </source>
</evidence>
<evidence type="ECO:0000256" key="2">
    <source>
        <dbReference type="ARBA" id="ARBA00022490"/>
    </source>
</evidence>
<dbReference type="Gene3D" id="1.10.443.10">
    <property type="entry name" value="Intergrase catalytic core"/>
    <property type="match status" value="1"/>
</dbReference>
<dbReference type="HAMAP" id="MF_01808">
    <property type="entry name" value="Recomb_XerC_XerD"/>
    <property type="match status" value="1"/>
</dbReference>
<dbReference type="EMBL" id="CP036426">
    <property type="protein sequence ID" value="QDV33249.1"/>
    <property type="molecule type" value="Genomic_DNA"/>
</dbReference>
<dbReference type="Pfam" id="PF02899">
    <property type="entry name" value="Phage_int_SAM_1"/>
    <property type="match status" value="1"/>
</dbReference>
<organism evidence="12 13">
    <name type="scientific">Tautonia plasticadhaerens</name>
    <dbReference type="NCBI Taxonomy" id="2527974"/>
    <lineage>
        <taxon>Bacteria</taxon>
        <taxon>Pseudomonadati</taxon>
        <taxon>Planctomycetota</taxon>
        <taxon>Planctomycetia</taxon>
        <taxon>Isosphaerales</taxon>
        <taxon>Isosphaeraceae</taxon>
        <taxon>Tautonia</taxon>
    </lineage>
</organism>
<dbReference type="GO" id="GO:0003677">
    <property type="term" value="F:DNA binding"/>
    <property type="evidence" value="ECO:0007669"/>
    <property type="project" value="UniProtKB-UniRule"/>
</dbReference>
<evidence type="ECO:0000313" key="13">
    <source>
        <dbReference type="Proteomes" id="UP000317835"/>
    </source>
</evidence>
<gene>
    <name evidence="12" type="primary">xerC_1</name>
    <name evidence="9" type="synonym">xerC</name>
    <name evidence="12" type="ORF">ElP_10920</name>
</gene>
<evidence type="ECO:0000256" key="5">
    <source>
        <dbReference type="ARBA" id="ARBA00022908"/>
    </source>
</evidence>
<sequence>MRHPAVAAFLEHLKRERGASEHTLRGYQGDLSVFLEFLRESSGGKPDPDPMAVDPKRLRAFSVWLAGRGYASGTISRRLASLRSFFKYHRRQGSVPVDPTTGLRNPKQPRRLPRALRVEDVITLLDSIPAGSPLEIRDRAMFETLYGGGLRVAELVGLDLDDLDAERGAVRVRGKGRRERLAPIGPEAVGWLARWLGARRPARADEPAIFLNRYGRRLSTRSVDRLFRIRLLAMGLDPRASPHALRHSFATHLLDRGADLRSVQELLGHRRLTTTQVYTHVSRERLIEAYRRSHPRA</sequence>
<dbReference type="PANTHER" id="PTHR30349">
    <property type="entry name" value="PHAGE INTEGRASE-RELATED"/>
    <property type="match status" value="1"/>
</dbReference>
<reference evidence="12 13" key="1">
    <citation type="submission" date="2019-02" db="EMBL/GenBank/DDBJ databases">
        <title>Deep-cultivation of Planctomycetes and their phenomic and genomic characterization uncovers novel biology.</title>
        <authorList>
            <person name="Wiegand S."/>
            <person name="Jogler M."/>
            <person name="Boedeker C."/>
            <person name="Pinto D."/>
            <person name="Vollmers J."/>
            <person name="Rivas-Marin E."/>
            <person name="Kohn T."/>
            <person name="Peeters S.H."/>
            <person name="Heuer A."/>
            <person name="Rast P."/>
            <person name="Oberbeckmann S."/>
            <person name="Bunk B."/>
            <person name="Jeske O."/>
            <person name="Meyerdierks A."/>
            <person name="Storesund J.E."/>
            <person name="Kallscheuer N."/>
            <person name="Luecker S."/>
            <person name="Lage O.M."/>
            <person name="Pohl T."/>
            <person name="Merkel B.J."/>
            <person name="Hornburger P."/>
            <person name="Mueller R.-W."/>
            <person name="Bruemmer F."/>
            <person name="Labrenz M."/>
            <person name="Spormann A.M."/>
            <person name="Op den Camp H."/>
            <person name="Overmann J."/>
            <person name="Amann R."/>
            <person name="Jetten M.S.M."/>
            <person name="Mascher T."/>
            <person name="Medema M.H."/>
            <person name="Devos D.P."/>
            <person name="Kaster A.-K."/>
            <person name="Ovreas L."/>
            <person name="Rohde M."/>
            <person name="Galperin M.Y."/>
            <person name="Jogler C."/>
        </authorList>
    </citation>
    <scope>NUCLEOTIDE SEQUENCE [LARGE SCALE GENOMIC DNA]</scope>
    <source>
        <strain evidence="12 13">ElP</strain>
    </source>
</reference>
<dbReference type="PROSITE" id="PS51900">
    <property type="entry name" value="CB"/>
    <property type="match status" value="1"/>
</dbReference>
<comment type="similarity">
    <text evidence="9">Belongs to the 'phage' integrase family. XerC subfamily.</text>
</comment>
<feature type="active site" evidence="9">
    <location>
        <position position="175"/>
    </location>
</feature>
<feature type="active site" evidence="9">
    <location>
        <position position="246"/>
    </location>
</feature>
<keyword evidence="8 9" id="KW-0131">Cell cycle</keyword>
<evidence type="ECO:0000313" key="12">
    <source>
        <dbReference type="EMBL" id="QDV33249.1"/>
    </source>
</evidence>
<evidence type="ECO:0000256" key="9">
    <source>
        <dbReference type="HAMAP-Rule" id="MF_01808"/>
    </source>
</evidence>
<evidence type="ECO:0000256" key="3">
    <source>
        <dbReference type="ARBA" id="ARBA00022618"/>
    </source>
</evidence>
<dbReference type="NCBIfam" id="NF001399">
    <property type="entry name" value="PRK00283.1"/>
    <property type="match status" value="1"/>
</dbReference>
<keyword evidence="7 9" id="KW-0233">DNA recombination</keyword>
<name>A0A518GXD8_9BACT</name>
<feature type="active site" evidence="9">
    <location>
        <position position="269"/>
    </location>
</feature>
<dbReference type="InterPro" id="IPR044068">
    <property type="entry name" value="CB"/>
</dbReference>
<comment type="subunit">
    <text evidence="9">Forms a cyclic heterotetrameric complex composed of two molecules of XerC and two molecules of XerD.</text>
</comment>
<evidence type="ECO:0000256" key="4">
    <source>
        <dbReference type="ARBA" id="ARBA00022829"/>
    </source>
</evidence>
<feature type="active site" evidence="9">
    <location>
        <position position="151"/>
    </location>
</feature>
<dbReference type="AlphaFoldDB" id="A0A518GXD8"/>
<dbReference type="InterPro" id="IPR050090">
    <property type="entry name" value="Tyrosine_recombinase_XerCD"/>
</dbReference>
<dbReference type="SUPFAM" id="SSF47823">
    <property type="entry name" value="lambda integrase-like, N-terminal domain"/>
    <property type="match status" value="1"/>
</dbReference>
<dbReference type="InterPro" id="IPR013762">
    <property type="entry name" value="Integrase-like_cat_sf"/>
</dbReference>
<dbReference type="PANTHER" id="PTHR30349:SF77">
    <property type="entry name" value="TYROSINE RECOMBINASE XERC"/>
    <property type="match status" value="1"/>
</dbReference>
<dbReference type="GO" id="GO:0009037">
    <property type="term" value="F:tyrosine-based site-specific recombinase activity"/>
    <property type="evidence" value="ECO:0007669"/>
    <property type="project" value="UniProtKB-UniRule"/>
</dbReference>